<accession>A0ABD0QM01</accession>
<gene>
    <name evidence="2" type="ORF">M9458_018937</name>
</gene>
<evidence type="ECO:0000313" key="3">
    <source>
        <dbReference type="Proteomes" id="UP001529510"/>
    </source>
</evidence>
<evidence type="ECO:0000256" key="1">
    <source>
        <dbReference type="SAM" id="MobiDB-lite"/>
    </source>
</evidence>
<proteinExistence type="predicted"/>
<keyword evidence="3" id="KW-1185">Reference proteome</keyword>
<dbReference type="Proteomes" id="UP001529510">
    <property type="component" value="Unassembled WGS sequence"/>
</dbReference>
<feature type="compositionally biased region" description="Basic and acidic residues" evidence="1">
    <location>
        <begin position="41"/>
        <end position="67"/>
    </location>
</feature>
<sequence length="73" mass="8271">RPGSRNSSFRSVLNYRVHPGIHYSSVGKADVTRATSGRSSTHTERSRVHREASMLASDHRPPLRYDSRYGYPV</sequence>
<evidence type="ECO:0000313" key="2">
    <source>
        <dbReference type="EMBL" id="KAL0187267.1"/>
    </source>
</evidence>
<name>A0ABD0QM01_CIRMR</name>
<reference evidence="2 3" key="1">
    <citation type="submission" date="2024-05" db="EMBL/GenBank/DDBJ databases">
        <title>Genome sequencing and assembly of Indian major carp, Cirrhinus mrigala (Hamilton, 1822).</title>
        <authorList>
            <person name="Mohindra V."/>
            <person name="Chowdhury L.M."/>
            <person name="Lal K."/>
            <person name="Jena J.K."/>
        </authorList>
    </citation>
    <scope>NUCLEOTIDE SEQUENCE [LARGE SCALE GENOMIC DNA]</scope>
    <source>
        <strain evidence="2">CM1030</strain>
        <tissue evidence="2">Blood</tissue>
    </source>
</reference>
<protein>
    <submittedName>
        <fullName evidence="2">Uncharacterized protein</fullName>
    </submittedName>
</protein>
<organism evidence="2 3">
    <name type="scientific">Cirrhinus mrigala</name>
    <name type="common">Mrigala</name>
    <dbReference type="NCBI Taxonomy" id="683832"/>
    <lineage>
        <taxon>Eukaryota</taxon>
        <taxon>Metazoa</taxon>
        <taxon>Chordata</taxon>
        <taxon>Craniata</taxon>
        <taxon>Vertebrata</taxon>
        <taxon>Euteleostomi</taxon>
        <taxon>Actinopterygii</taxon>
        <taxon>Neopterygii</taxon>
        <taxon>Teleostei</taxon>
        <taxon>Ostariophysi</taxon>
        <taxon>Cypriniformes</taxon>
        <taxon>Cyprinidae</taxon>
        <taxon>Labeoninae</taxon>
        <taxon>Labeonini</taxon>
        <taxon>Cirrhinus</taxon>
    </lineage>
</organism>
<feature type="non-terminal residue" evidence="2">
    <location>
        <position position="1"/>
    </location>
</feature>
<dbReference type="AlphaFoldDB" id="A0ABD0QM01"/>
<dbReference type="EMBL" id="JAMKFB020000008">
    <property type="protein sequence ID" value="KAL0187267.1"/>
    <property type="molecule type" value="Genomic_DNA"/>
</dbReference>
<comment type="caution">
    <text evidence="2">The sequence shown here is derived from an EMBL/GenBank/DDBJ whole genome shotgun (WGS) entry which is preliminary data.</text>
</comment>
<feature type="region of interest" description="Disordered" evidence="1">
    <location>
        <begin position="24"/>
        <end position="73"/>
    </location>
</feature>